<sequence>MPTISTDKPSLLNTIDAAAYVGKSPRTLEKRRTKLQSPVPTRVGHAVFYDVQDLDSYLAESNDFVQGVVTSDKVVDSIVNAAPRFSPDQRTRICAVLSGGVSE</sequence>
<dbReference type="RefSeq" id="WP_003854526.1">
    <property type="nucleotide sequence ID" value="NZ_JAAOYN010000001.1"/>
</dbReference>
<accession>A0AB36IDE2</accession>
<evidence type="ECO:0000313" key="1">
    <source>
        <dbReference type="EMBL" id="OKX80238.1"/>
    </source>
</evidence>
<name>A0AB36IDE2_CORGT</name>
<evidence type="ECO:0000313" key="2">
    <source>
        <dbReference type="Proteomes" id="UP000186091"/>
    </source>
</evidence>
<comment type="caution">
    <text evidence="1">The sequence shown here is derived from an EMBL/GenBank/DDBJ whole genome shotgun (WGS) entry which is preliminary data.</text>
</comment>
<reference evidence="1 2" key="1">
    <citation type="submission" date="2015-12" db="EMBL/GenBank/DDBJ databases">
        <title>Genome sequence of Corynebacterium AS 1.542.</title>
        <authorList>
            <person name="Yang J."/>
            <person name="Yang S."/>
        </authorList>
    </citation>
    <scope>NUCLEOTIDE SEQUENCE [LARGE SCALE GENOMIC DNA]</scope>
    <source>
        <strain evidence="1 2">AS 1.542</strain>
    </source>
</reference>
<dbReference type="EMBL" id="LOQT01000020">
    <property type="protein sequence ID" value="OKX80238.1"/>
    <property type="molecule type" value="Genomic_DNA"/>
</dbReference>
<proteinExistence type="predicted"/>
<evidence type="ECO:0008006" key="3">
    <source>
        <dbReference type="Google" id="ProtNLM"/>
    </source>
</evidence>
<protein>
    <recommendedName>
        <fullName evidence="3">DNA-binding protein</fullName>
    </recommendedName>
</protein>
<organism evidence="1 2">
    <name type="scientific">Corynebacterium glutamicum</name>
    <name type="common">Brevibacterium saccharolyticum</name>
    <dbReference type="NCBI Taxonomy" id="1718"/>
    <lineage>
        <taxon>Bacteria</taxon>
        <taxon>Bacillati</taxon>
        <taxon>Actinomycetota</taxon>
        <taxon>Actinomycetes</taxon>
        <taxon>Mycobacteriales</taxon>
        <taxon>Corynebacteriaceae</taxon>
        <taxon>Corynebacterium</taxon>
    </lineage>
</organism>
<dbReference type="Proteomes" id="UP000186091">
    <property type="component" value="Unassembled WGS sequence"/>
</dbReference>
<gene>
    <name evidence="1" type="ORF">AUP69_09185</name>
</gene>
<dbReference type="AlphaFoldDB" id="A0AB36IDE2"/>